<evidence type="ECO:0000313" key="1">
    <source>
        <dbReference type="EMBL" id="KAF7833118.1"/>
    </source>
</evidence>
<organism evidence="1 2">
    <name type="scientific">Senna tora</name>
    <dbReference type="NCBI Taxonomy" id="362788"/>
    <lineage>
        <taxon>Eukaryota</taxon>
        <taxon>Viridiplantae</taxon>
        <taxon>Streptophyta</taxon>
        <taxon>Embryophyta</taxon>
        <taxon>Tracheophyta</taxon>
        <taxon>Spermatophyta</taxon>
        <taxon>Magnoliopsida</taxon>
        <taxon>eudicotyledons</taxon>
        <taxon>Gunneridae</taxon>
        <taxon>Pentapetalae</taxon>
        <taxon>rosids</taxon>
        <taxon>fabids</taxon>
        <taxon>Fabales</taxon>
        <taxon>Fabaceae</taxon>
        <taxon>Caesalpinioideae</taxon>
        <taxon>Cassia clade</taxon>
        <taxon>Senna</taxon>
    </lineage>
</organism>
<protein>
    <submittedName>
        <fullName evidence="1">Uncharacterized protein</fullName>
    </submittedName>
</protein>
<accession>A0A834WVI2</accession>
<comment type="caution">
    <text evidence="1">The sequence shown here is derived from an EMBL/GenBank/DDBJ whole genome shotgun (WGS) entry which is preliminary data.</text>
</comment>
<gene>
    <name evidence="1" type="ORF">G2W53_015451</name>
</gene>
<dbReference type="EMBL" id="JAAIUW010000005">
    <property type="protein sequence ID" value="KAF7833118.1"/>
    <property type="molecule type" value="Genomic_DNA"/>
</dbReference>
<dbReference type="Proteomes" id="UP000634136">
    <property type="component" value="Unassembled WGS sequence"/>
</dbReference>
<reference evidence="1" key="1">
    <citation type="submission" date="2020-09" db="EMBL/GenBank/DDBJ databases">
        <title>Genome-Enabled Discovery of Anthraquinone Biosynthesis in Senna tora.</title>
        <authorList>
            <person name="Kang S.-H."/>
            <person name="Pandey R.P."/>
            <person name="Lee C.-M."/>
            <person name="Sim J.-S."/>
            <person name="Jeong J.-T."/>
            <person name="Choi B.-S."/>
            <person name="Jung M."/>
            <person name="Ginzburg D."/>
            <person name="Zhao K."/>
            <person name="Won S.Y."/>
            <person name="Oh T.-J."/>
            <person name="Yu Y."/>
            <person name="Kim N.-H."/>
            <person name="Lee O.R."/>
            <person name="Lee T.-H."/>
            <person name="Bashyal P."/>
            <person name="Kim T.-S."/>
            <person name="Lee W.-H."/>
            <person name="Kawkins C."/>
            <person name="Kim C.-K."/>
            <person name="Kim J.S."/>
            <person name="Ahn B.O."/>
            <person name="Rhee S.Y."/>
            <person name="Sohng J.K."/>
        </authorList>
    </citation>
    <scope>NUCLEOTIDE SEQUENCE</scope>
    <source>
        <tissue evidence="1">Leaf</tissue>
    </source>
</reference>
<dbReference type="AlphaFoldDB" id="A0A834WVI2"/>
<name>A0A834WVI2_9FABA</name>
<evidence type="ECO:0000313" key="2">
    <source>
        <dbReference type="Proteomes" id="UP000634136"/>
    </source>
</evidence>
<proteinExistence type="predicted"/>
<sequence>MRKKKSIREEIVPDFSHDAIFSPVRSHLHGADDNAPSHGAVVTPFLSRRRVQTVVSSSLLLLLSRTKAGLK</sequence>
<keyword evidence="2" id="KW-1185">Reference proteome</keyword>